<sequence>MRFGFKKPVLLALFLGMFTCLDSQVLQAQTKDGTNSKPKYEDVSFLTVDGLRLFGNWYRGNKGKNSDAVMLLPNFKGEVAKGEWNTLAEALQAEGFSVLAFDFRGHGKSKSIKTFEEPKRYVDVYSFPWNKLAGVSQMTNPLGLKSIDATKFNSAIYPYLVNDIAAARKFIDNRNDAGECNSGRISVIGDRDSCGLGMAWMGTEFKRIAIYPKNTFDIAPYNHYGSKDLVAGVWLSYRNGPGGTLTVVNNAIQADNVAREIIKDKVSMAFIYGDGDRESQSMARKWFDKWGIPNTATDDPRIAKYMIEVKNGKSLLGINLCDPSKNLDTIKIIVEFMVKTQKKQLAGSDWVQRNANTDVPMKTSLDIYGLRNP</sequence>
<reference evidence="2" key="1">
    <citation type="submission" date="2021-05" db="EMBL/GenBank/DDBJ databases">
        <title>Complete genome sequence of the cellulolytic planctomycete Telmatocola sphagniphila SP2T and characterization of the first cellulase from planctomycetes.</title>
        <authorList>
            <person name="Rakitin A.L."/>
            <person name="Beletsky A.V."/>
            <person name="Naumoff D.G."/>
            <person name="Kulichevskaya I.S."/>
            <person name="Mardanov A.V."/>
            <person name="Ravin N.V."/>
            <person name="Dedysh S.N."/>
        </authorList>
    </citation>
    <scope>NUCLEOTIDE SEQUENCE</scope>
    <source>
        <strain evidence="2">SP2T</strain>
    </source>
</reference>
<feature type="signal peptide" evidence="1">
    <location>
        <begin position="1"/>
        <end position="28"/>
    </location>
</feature>
<keyword evidence="3" id="KW-1185">Reference proteome</keyword>
<protein>
    <submittedName>
        <fullName evidence="2">Uncharacterized protein</fullName>
    </submittedName>
</protein>
<evidence type="ECO:0000313" key="3">
    <source>
        <dbReference type="Proteomes" id="UP000676194"/>
    </source>
</evidence>
<dbReference type="InterPro" id="IPR029058">
    <property type="entry name" value="AB_hydrolase_fold"/>
</dbReference>
<evidence type="ECO:0000313" key="2">
    <source>
        <dbReference type="EMBL" id="QVL31934.1"/>
    </source>
</evidence>
<name>A0A8E6B5P1_9BACT</name>
<dbReference type="Proteomes" id="UP000676194">
    <property type="component" value="Chromosome"/>
</dbReference>
<dbReference type="Gene3D" id="3.40.50.1820">
    <property type="entry name" value="alpha/beta hydrolase"/>
    <property type="match status" value="1"/>
</dbReference>
<dbReference type="RefSeq" id="WP_213496408.1">
    <property type="nucleotide sequence ID" value="NZ_CP074694.1"/>
</dbReference>
<dbReference type="SUPFAM" id="SSF53474">
    <property type="entry name" value="alpha/beta-Hydrolases"/>
    <property type="match status" value="1"/>
</dbReference>
<proteinExistence type="predicted"/>
<accession>A0A8E6B5P1</accession>
<organism evidence="2 3">
    <name type="scientific">Telmatocola sphagniphila</name>
    <dbReference type="NCBI Taxonomy" id="1123043"/>
    <lineage>
        <taxon>Bacteria</taxon>
        <taxon>Pseudomonadati</taxon>
        <taxon>Planctomycetota</taxon>
        <taxon>Planctomycetia</taxon>
        <taxon>Gemmatales</taxon>
        <taxon>Gemmataceae</taxon>
    </lineage>
</organism>
<gene>
    <name evidence="2" type="ORF">KIH39_24370</name>
</gene>
<dbReference type="EMBL" id="CP074694">
    <property type="protein sequence ID" value="QVL31934.1"/>
    <property type="molecule type" value="Genomic_DNA"/>
</dbReference>
<feature type="chain" id="PRO_5034096272" evidence="1">
    <location>
        <begin position="29"/>
        <end position="373"/>
    </location>
</feature>
<dbReference type="KEGG" id="tsph:KIH39_24370"/>
<evidence type="ECO:0000256" key="1">
    <source>
        <dbReference type="SAM" id="SignalP"/>
    </source>
</evidence>
<keyword evidence="1" id="KW-0732">Signal</keyword>
<dbReference type="AlphaFoldDB" id="A0A8E6B5P1"/>